<reference evidence="2 3" key="1">
    <citation type="submission" date="2020-04" db="EMBL/GenBank/DDBJ databases">
        <title>MicrobeNet Type strains.</title>
        <authorList>
            <person name="Nicholson A.C."/>
        </authorList>
    </citation>
    <scope>NUCLEOTIDE SEQUENCE [LARGE SCALE GENOMIC DNA]</scope>
    <source>
        <strain evidence="2 3">ATCC BAA-788</strain>
    </source>
</reference>
<dbReference type="RefSeq" id="WP_168630905.1">
    <property type="nucleotide sequence ID" value="NZ_BONL01000011.1"/>
</dbReference>
<name>A0A7X6KX01_9CELL</name>
<evidence type="ECO:0000256" key="1">
    <source>
        <dbReference type="SAM" id="Phobius"/>
    </source>
</evidence>
<feature type="transmembrane region" description="Helical" evidence="1">
    <location>
        <begin position="165"/>
        <end position="191"/>
    </location>
</feature>
<sequence>MVTRLRAAWARFAEKRPGVAQFVVFFVLSNGITVLQLALMPLIKWAFSHTSLIDTAFQIWPVGSNPDGSQYYVFDYAAGPLPGGGGGLAYFLAVQITLLIAQVINFFAQRSITFKSNSSMAKAAFWYALAYVIITVLAAAAQGWYKAPIYDLFIDTWGMGGTGETLADFVTMIINAAISFWVFFPIFKVIFKRVPEPEPVR</sequence>
<organism evidence="2 3">
    <name type="scientific">Cellulomonas denverensis</name>
    <dbReference type="NCBI Taxonomy" id="264297"/>
    <lineage>
        <taxon>Bacteria</taxon>
        <taxon>Bacillati</taxon>
        <taxon>Actinomycetota</taxon>
        <taxon>Actinomycetes</taxon>
        <taxon>Micrococcales</taxon>
        <taxon>Cellulomonadaceae</taxon>
        <taxon>Cellulomonas</taxon>
    </lineage>
</organism>
<keyword evidence="1" id="KW-0472">Membrane</keyword>
<accession>A0A7X6KX01</accession>
<evidence type="ECO:0008006" key="4">
    <source>
        <dbReference type="Google" id="ProtNLM"/>
    </source>
</evidence>
<evidence type="ECO:0000313" key="3">
    <source>
        <dbReference type="Proteomes" id="UP000581206"/>
    </source>
</evidence>
<dbReference type="EMBL" id="JAAXOX010000008">
    <property type="protein sequence ID" value="NKY23777.1"/>
    <property type="molecule type" value="Genomic_DNA"/>
</dbReference>
<dbReference type="AlphaFoldDB" id="A0A7X6KX01"/>
<keyword evidence="1" id="KW-0812">Transmembrane</keyword>
<gene>
    <name evidence="2" type="ORF">HGA03_13995</name>
</gene>
<keyword evidence="3" id="KW-1185">Reference proteome</keyword>
<protein>
    <recommendedName>
        <fullName evidence="4">GtrA-like protein domain-containing protein</fullName>
    </recommendedName>
</protein>
<feature type="transmembrane region" description="Helical" evidence="1">
    <location>
        <begin position="124"/>
        <end position="145"/>
    </location>
</feature>
<proteinExistence type="predicted"/>
<keyword evidence="1" id="KW-1133">Transmembrane helix</keyword>
<comment type="caution">
    <text evidence="2">The sequence shown here is derived from an EMBL/GenBank/DDBJ whole genome shotgun (WGS) entry which is preliminary data.</text>
</comment>
<evidence type="ECO:0000313" key="2">
    <source>
        <dbReference type="EMBL" id="NKY23777.1"/>
    </source>
</evidence>
<feature type="transmembrane region" description="Helical" evidence="1">
    <location>
        <begin position="20"/>
        <end position="43"/>
    </location>
</feature>
<dbReference type="Proteomes" id="UP000581206">
    <property type="component" value="Unassembled WGS sequence"/>
</dbReference>
<feature type="transmembrane region" description="Helical" evidence="1">
    <location>
        <begin position="88"/>
        <end position="108"/>
    </location>
</feature>